<evidence type="ECO:0000313" key="1">
    <source>
        <dbReference type="EMBL" id="QKG93509.1"/>
    </source>
</evidence>
<accession>A0A7D3XVA6</accession>
<dbReference type="Proteomes" id="UP000505020">
    <property type="component" value="Chromosome"/>
</dbReference>
<sequence length="51" mass="5784">MSGQDLPDGVDEETVTRMMRRVLEAEKDKLHMGNPIGINDDIESIIEDEIK</sequence>
<gene>
    <name evidence="1" type="ORF">HPS36_11780</name>
</gene>
<keyword evidence="2" id="KW-1185">Reference proteome</keyword>
<dbReference type="GeneID" id="55595692"/>
<proteinExistence type="predicted"/>
<reference evidence="1 2" key="1">
    <citation type="submission" date="2020-05" db="EMBL/GenBank/DDBJ databases">
        <title>Halorubrum RHB-C sp.nov., an extremely halophilic archaeon isolated from solar salt farm.</title>
        <authorList>
            <person name="Ho H."/>
            <person name="Danganan R.E."/>
            <person name="Dedeles G.R."/>
            <person name="Kim S.-G."/>
        </authorList>
    </citation>
    <scope>NUCLEOTIDE SEQUENCE [LARGE SCALE GENOMIC DNA]</scope>
    <source>
        <strain evidence="1 2">RHB-C</strain>
    </source>
</reference>
<evidence type="ECO:0000313" key="2">
    <source>
        <dbReference type="Proteomes" id="UP000505020"/>
    </source>
</evidence>
<dbReference type="EMBL" id="CP053941">
    <property type="protein sequence ID" value="QKG93509.1"/>
    <property type="molecule type" value="Genomic_DNA"/>
</dbReference>
<dbReference type="AlphaFoldDB" id="A0A7D3XVA6"/>
<dbReference type="RefSeq" id="WP_173230282.1">
    <property type="nucleotide sequence ID" value="NZ_CP053941.1"/>
</dbReference>
<protein>
    <submittedName>
        <fullName evidence="1">Uncharacterized protein</fullName>
    </submittedName>
</protein>
<name>A0A7D3XVA6_9EURY</name>
<dbReference type="KEGG" id="hsai:HPS36_11780"/>
<organism evidence="1 2">
    <name type="scientific">Halorubrum salinarum</name>
    <dbReference type="NCBI Taxonomy" id="2739057"/>
    <lineage>
        <taxon>Archaea</taxon>
        <taxon>Methanobacteriati</taxon>
        <taxon>Methanobacteriota</taxon>
        <taxon>Stenosarchaea group</taxon>
        <taxon>Halobacteria</taxon>
        <taxon>Halobacteriales</taxon>
        <taxon>Haloferacaceae</taxon>
        <taxon>Halorubrum</taxon>
    </lineage>
</organism>